<reference evidence="3" key="1">
    <citation type="journal article" date="2007" name="Nature">
        <title>The grapevine genome sequence suggests ancestral hexaploidization in major angiosperm phyla.</title>
        <authorList>
            <consortium name="The French-Italian Public Consortium for Grapevine Genome Characterization."/>
            <person name="Jaillon O."/>
            <person name="Aury J.-M."/>
            <person name="Noel B."/>
            <person name="Policriti A."/>
            <person name="Clepet C."/>
            <person name="Casagrande A."/>
            <person name="Choisne N."/>
            <person name="Aubourg S."/>
            <person name="Vitulo N."/>
            <person name="Jubin C."/>
            <person name="Vezzi A."/>
            <person name="Legeai F."/>
            <person name="Hugueney P."/>
            <person name="Dasilva C."/>
            <person name="Horner D."/>
            <person name="Mica E."/>
            <person name="Jublot D."/>
            <person name="Poulain J."/>
            <person name="Bruyere C."/>
            <person name="Billault A."/>
            <person name="Segurens B."/>
            <person name="Gouyvenoux M."/>
            <person name="Ugarte E."/>
            <person name="Cattonaro F."/>
            <person name="Anthouard V."/>
            <person name="Vico V."/>
            <person name="Del Fabbro C."/>
            <person name="Alaux M."/>
            <person name="Di Gaspero G."/>
            <person name="Dumas V."/>
            <person name="Felice N."/>
            <person name="Paillard S."/>
            <person name="Juman I."/>
            <person name="Moroldo M."/>
            <person name="Scalabrin S."/>
            <person name="Canaguier A."/>
            <person name="Le Clainche I."/>
            <person name="Malacrida G."/>
            <person name="Durand E."/>
            <person name="Pesole G."/>
            <person name="Laucou V."/>
            <person name="Chatelet P."/>
            <person name="Merdinoglu D."/>
            <person name="Delledonne M."/>
            <person name="Pezzotti M."/>
            <person name="Lecharny A."/>
            <person name="Scarpelli C."/>
            <person name="Artiguenave F."/>
            <person name="Pe M.E."/>
            <person name="Valle G."/>
            <person name="Morgante M."/>
            <person name="Caboche M."/>
            <person name="Adam-Blondon A.-F."/>
            <person name="Weissenbach J."/>
            <person name="Quetier F."/>
            <person name="Wincker P."/>
        </authorList>
    </citation>
    <scope>NUCLEOTIDE SEQUENCE [LARGE SCALE GENOMIC DNA]</scope>
    <source>
        <strain evidence="3">cv. Pinot noir / PN40024</strain>
    </source>
</reference>
<feature type="region of interest" description="Disordered" evidence="1">
    <location>
        <begin position="1"/>
        <end position="34"/>
    </location>
</feature>
<dbReference type="Proteomes" id="UP000009183">
    <property type="component" value="Chromosome 19"/>
</dbReference>
<dbReference type="STRING" id="29760.E0CT39"/>
<evidence type="ECO:0000313" key="3">
    <source>
        <dbReference type="Proteomes" id="UP000009183"/>
    </source>
</evidence>
<keyword evidence="3" id="KW-1185">Reference proteome</keyword>
<evidence type="ECO:0000313" key="2">
    <source>
        <dbReference type="EMBL" id="CBI20488.3"/>
    </source>
</evidence>
<dbReference type="PaxDb" id="29760-VIT_19s0014g04990.t01"/>
<feature type="compositionally biased region" description="Basic and acidic residues" evidence="1">
    <location>
        <begin position="22"/>
        <end position="34"/>
    </location>
</feature>
<dbReference type="InParanoid" id="E0CT39"/>
<accession>E0CT39</accession>
<dbReference type="AlphaFoldDB" id="E0CT39"/>
<gene>
    <name evidence="2" type="ordered locus">VIT_19s0014g04990</name>
</gene>
<evidence type="ECO:0000256" key="1">
    <source>
        <dbReference type="SAM" id="MobiDB-lite"/>
    </source>
</evidence>
<protein>
    <submittedName>
        <fullName evidence="2">Uncharacterized protein</fullName>
    </submittedName>
</protein>
<dbReference type="EMBL" id="FN595229">
    <property type="protein sequence ID" value="CBI20488.3"/>
    <property type="molecule type" value="Genomic_DNA"/>
</dbReference>
<name>E0CT39_VITVI</name>
<sequence length="34" mass="3739">MEIILSMALQEGRPSDGYQSKSNEEIKRGGEMGP</sequence>
<proteinExistence type="predicted"/>
<organism evidence="2 3">
    <name type="scientific">Vitis vinifera</name>
    <name type="common">Grape</name>
    <dbReference type="NCBI Taxonomy" id="29760"/>
    <lineage>
        <taxon>Eukaryota</taxon>
        <taxon>Viridiplantae</taxon>
        <taxon>Streptophyta</taxon>
        <taxon>Embryophyta</taxon>
        <taxon>Tracheophyta</taxon>
        <taxon>Spermatophyta</taxon>
        <taxon>Magnoliopsida</taxon>
        <taxon>eudicotyledons</taxon>
        <taxon>Gunneridae</taxon>
        <taxon>Pentapetalae</taxon>
        <taxon>rosids</taxon>
        <taxon>Vitales</taxon>
        <taxon>Vitaceae</taxon>
        <taxon>Viteae</taxon>
        <taxon>Vitis</taxon>
    </lineage>
</organism>
<dbReference type="HOGENOM" id="CLU_3378049_0_0_1"/>